<dbReference type="Proteomes" id="UP000254737">
    <property type="component" value="Unassembled WGS sequence"/>
</dbReference>
<sequence>MLFVINSKVILFKVKFFCTFDYKLIIVMKKLMFLGAFALGVTSLFAQTLSLEKEEIQFGNIKLNTEVTAKMKVTNSGDKPLILKSVVGSCGCTVPEYPTTPIEPGKSADITVKYSSGSVTGDFNKSVTITSNDPVSSRKIFRIKGKAE</sequence>
<evidence type="ECO:0000313" key="2">
    <source>
        <dbReference type="Proteomes" id="UP000254737"/>
    </source>
</evidence>
<gene>
    <name evidence="1" type="ORF">NCTC13456_02356</name>
</gene>
<dbReference type="PANTHER" id="PTHR37833:SF1">
    <property type="entry name" value="SIGNAL PEPTIDE PROTEIN"/>
    <property type="match status" value="1"/>
</dbReference>
<organism evidence="1 2">
    <name type="scientific">Empedobacter falsenii</name>
    <dbReference type="NCBI Taxonomy" id="343874"/>
    <lineage>
        <taxon>Bacteria</taxon>
        <taxon>Pseudomonadati</taxon>
        <taxon>Bacteroidota</taxon>
        <taxon>Flavobacteriia</taxon>
        <taxon>Flavobacteriales</taxon>
        <taxon>Weeksellaceae</taxon>
        <taxon>Empedobacter</taxon>
    </lineage>
</organism>
<dbReference type="Pfam" id="PF07610">
    <property type="entry name" value="DUF1573"/>
    <property type="match status" value="1"/>
</dbReference>
<accession>A0A376GH95</accession>
<dbReference type="InterPro" id="IPR011467">
    <property type="entry name" value="DUF1573"/>
</dbReference>
<dbReference type="RefSeq" id="WP_257468262.1">
    <property type="nucleotide sequence ID" value="NZ_JAAGKM010000049.1"/>
</dbReference>
<proteinExistence type="predicted"/>
<dbReference type="InterPro" id="IPR013783">
    <property type="entry name" value="Ig-like_fold"/>
</dbReference>
<evidence type="ECO:0000313" key="1">
    <source>
        <dbReference type="EMBL" id="STD58732.1"/>
    </source>
</evidence>
<dbReference type="Gene3D" id="2.60.40.10">
    <property type="entry name" value="Immunoglobulins"/>
    <property type="match status" value="1"/>
</dbReference>
<dbReference type="PANTHER" id="PTHR37833">
    <property type="entry name" value="LIPOPROTEIN-RELATED"/>
    <property type="match status" value="1"/>
</dbReference>
<protein>
    <submittedName>
        <fullName evidence="1">Protein of uncharacterized function (DUF1573)</fullName>
    </submittedName>
</protein>
<reference evidence="1 2" key="1">
    <citation type="submission" date="2018-06" db="EMBL/GenBank/DDBJ databases">
        <authorList>
            <consortium name="Pathogen Informatics"/>
            <person name="Doyle S."/>
        </authorList>
    </citation>
    <scope>NUCLEOTIDE SEQUENCE [LARGE SCALE GENOMIC DNA]</scope>
    <source>
        <strain evidence="1 2">NCTC13456</strain>
    </source>
</reference>
<dbReference type="AlphaFoldDB" id="A0A376GH95"/>
<dbReference type="STRING" id="343874.GCA_000805695_00485"/>
<name>A0A376GH95_9FLAO</name>
<dbReference type="EMBL" id="UFXS01000001">
    <property type="protein sequence ID" value="STD58732.1"/>
    <property type="molecule type" value="Genomic_DNA"/>
</dbReference>